<reference evidence="1" key="1">
    <citation type="submission" date="2023-09" db="EMBL/GenBank/DDBJ databases">
        <authorList>
            <person name="Zeng C."/>
        </authorList>
    </citation>
    <scope>NUCLEOTIDE SEQUENCE</scope>
    <source>
        <strain evidence="1">ZCY20-5</strain>
    </source>
</reference>
<protein>
    <submittedName>
        <fullName evidence="1">Uncharacterized protein</fullName>
    </submittedName>
</protein>
<gene>
    <name evidence="1" type="ORF">PXC00_08635</name>
</gene>
<evidence type="ECO:0000313" key="1">
    <source>
        <dbReference type="EMBL" id="WOC31291.1"/>
    </source>
</evidence>
<sequence length="162" mass="18648">MQYMDTEYFSQRIQCSRNDKQECLQTVYIMAEFAFVTHGGGNQAVDNFLVSKQVHKMGPFLENAIQLYMDAKSVDHLRTVLYNSIICSNLMSGPQFLSAVIITEVLASLLEKEDIDYIFTFLVPSFFGIDFENEARQAFQNYRRMSLLRRHSQEGDTDEVGS</sequence>
<dbReference type="EMBL" id="CP135996">
    <property type="protein sequence ID" value="WOC31291.1"/>
    <property type="molecule type" value="Genomic_DNA"/>
</dbReference>
<dbReference type="RefSeq" id="WP_275843902.1">
    <property type="nucleotide sequence ID" value="NZ_CP135996.1"/>
</dbReference>
<name>A0AA97H085_9FIRM</name>
<keyword evidence="2" id="KW-1185">Reference proteome</keyword>
<dbReference type="Proteomes" id="UP001300604">
    <property type="component" value="Chromosome"/>
</dbReference>
<dbReference type="KEGG" id="carl:PXC00_08635"/>
<organism evidence="1 2">
    <name type="scientific">Caproicibacterium argilliputei</name>
    <dbReference type="NCBI Taxonomy" id="3030016"/>
    <lineage>
        <taxon>Bacteria</taxon>
        <taxon>Bacillati</taxon>
        <taxon>Bacillota</taxon>
        <taxon>Clostridia</taxon>
        <taxon>Eubacteriales</taxon>
        <taxon>Oscillospiraceae</taxon>
        <taxon>Caproicibacterium</taxon>
    </lineage>
</organism>
<reference evidence="1" key="2">
    <citation type="submission" date="2024-06" db="EMBL/GenBank/DDBJ databases">
        <title>Caproicibacterium argilliputei sp. nov, a novel caproic acid producing anaerobic bacterium isolated from pit mud.</title>
        <authorList>
            <person name="Xia S."/>
        </authorList>
    </citation>
    <scope>NUCLEOTIDE SEQUENCE</scope>
    <source>
        <strain evidence="1">ZCY20-5</strain>
    </source>
</reference>
<evidence type="ECO:0000313" key="2">
    <source>
        <dbReference type="Proteomes" id="UP001300604"/>
    </source>
</evidence>
<accession>A0AA97H085</accession>
<proteinExistence type="predicted"/>
<dbReference type="AlphaFoldDB" id="A0AA97H085"/>